<sequence length="132" mass="15104">EMNVFESLNCIVCKQPFARAVDQPRSPLHLGCGLTMCDECFVKEVNSDKKERKHQCGNRDCFEDFAYFLIDVLSQESALVFTPMGYLLLKPFKIPECPICHGEYSNEIEAKKSFALQCTLLSTNRKSVFMTF</sequence>
<dbReference type="InterPro" id="IPR013083">
    <property type="entry name" value="Znf_RING/FYVE/PHD"/>
</dbReference>
<organism evidence="1 2">
    <name type="scientific">Mesorhabditis belari</name>
    <dbReference type="NCBI Taxonomy" id="2138241"/>
    <lineage>
        <taxon>Eukaryota</taxon>
        <taxon>Metazoa</taxon>
        <taxon>Ecdysozoa</taxon>
        <taxon>Nematoda</taxon>
        <taxon>Chromadorea</taxon>
        <taxon>Rhabditida</taxon>
        <taxon>Rhabditina</taxon>
        <taxon>Rhabditomorpha</taxon>
        <taxon>Rhabditoidea</taxon>
        <taxon>Rhabditidae</taxon>
        <taxon>Mesorhabditinae</taxon>
        <taxon>Mesorhabditis</taxon>
    </lineage>
</organism>
<dbReference type="Gene3D" id="3.30.40.10">
    <property type="entry name" value="Zinc/RING finger domain, C3HC4 (zinc finger)"/>
    <property type="match status" value="1"/>
</dbReference>
<accession>A0AAF3F8B4</accession>
<evidence type="ECO:0008006" key="3">
    <source>
        <dbReference type="Google" id="ProtNLM"/>
    </source>
</evidence>
<name>A0AAF3F8B4_9BILA</name>
<reference evidence="2" key="1">
    <citation type="submission" date="2024-02" db="UniProtKB">
        <authorList>
            <consortium name="WormBaseParasite"/>
        </authorList>
    </citation>
    <scope>IDENTIFICATION</scope>
</reference>
<evidence type="ECO:0000313" key="2">
    <source>
        <dbReference type="WBParaSite" id="MBELARI_LOCUS3061"/>
    </source>
</evidence>
<protein>
    <recommendedName>
        <fullName evidence="3">RING-type domain-containing protein</fullName>
    </recommendedName>
</protein>
<proteinExistence type="predicted"/>
<dbReference type="Proteomes" id="UP000887575">
    <property type="component" value="Unassembled WGS sequence"/>
</dbReference>
<keyword evidence="1" id="KW-1185">Reference proteome</keyword>
<dbReference type="AlphaFoldDB" id="A0AAF3F8B4"/>
<evidence type="ECO:0000313" key="1">
    <source>
        <dbReference type="Proteomes" id="UP000887575"/>
    </source>
</evidence>
<dbReference type="WBParaSite" id="MBELARI_LOCUS3061">
    <property type="protein sequence ID" value="MBELARI_LOCUS3061"/>
    <property type="gene ID" value="MBELARI_LOCUS3061"/>
</dbReference>